<dbReference type="InParanoid" id="A0A0C3GLU1"/>
<name>A0A0C3GLU1_PILCF</name>
<sequence length="438" mass="48793">MSSSDPRVHKPRTPKAYTDQQLTFLKSHLPYVDQLNDAHSEFERRTQGSIRGDAKKFALERAADFITTFGLPAEFQGIAEPEPRFREQIYNWYKNTIGRTRRKLEGRPRSSKKVTEKSAQNNITWSTNLATPTIIPYSQGSTPANTLKPSLSTPTPQYGGYQPNMPVASTSGSSANLSVNISLASIRDAFLSPAVDAPSLSSMIQTYAMSKASRTPLTTVIDALFQAISIAQSSQATSKPYPAGDPSYQLLRRFIEVSSYFPQSVTHAHSSGTLAGPRALQMTIRKTSVWMPIGFNPDTPSPQLSMVDEMERISFDRQRRKDYIQWARIHAAAIELGMLGVNGDSNNQLVSGRSFSEVMARDSVWQDDEVEWCAGIFIVRAIIRTGLRGGPAQRQEYEEILSTYEGRWKEIKDETRQALVTEALLAAKEDLSNLDKLT</sequence>
<accession>A0A0C3GLU1</accession>
<organism evidence="1 2">
    <name type="scientific">Piloderma croceum (strain F 1598)</name>
    <dbReference type="NCBI Taxonomy" id="765440"/>
    <lineage>
        <taxon>Eukaryota</taxon>
        <taxon>Fungi</taxon>
        <taxon>Dikarya</taxon>
        <taxon>Basidiomycota</taxon>
        <taxon>Agaricomycotina</taxon>
        <taxon>Agaricomycetes</taxon>
        <taxon>Agaricomycetidae</taxon>
        <taxon>Atheliales</taxon>
        <taxon>Atheliaceae</taxon>
        <taxon>Piloderma</taxon>
    </lineage>
</organism>
<dbReference type="AlphaFoldDB" id="A0A0C3GLU1"/>
<proteinExistence type="predicted"/>
<dbReference type="Proteomes" id="UP000054166">
    <property type="component" value="Unassembled WGS sequence"/>
</dbReference>
<reference evidence="1 2" key="1">
    <citation type="submission" date="2014-04" db="EMBL/GenBank/DDBJ databases">
        <authorList>
            <consortium name="DOE Joint Genome Institute"/>
            <person name="Kuo A."/>
            <person name="Tarkka M."/>
            <person name="Buscot F."/>
            <person name="Kohler A."/>
            <person name="Nagy L.G."/>
            <person name="Floudas D."/>
            <person name="Copeland A."/>
            <person name="Barry K.W."/>
            <person name="Cichocki N."/>
            <person name="Veneault-Fourrey C."/>
            <person name="LaButti K."/>
            <person name="Lindquist E.A."/>
            <person name="Lipzen A."/>
            <person name="Lundell T."/>
            <person name="Morin E."/>
            <person name="Murat C."/>
            <person name="Sun H."/>
            <person name="Tunlid A."/>
            <person name="Henrissat B."/>
            <person name="Grigoriev I.V."/>
            <person name="Hibbett D.S."/>
            <person name="Martin F."/>
            <person name="Nordberg H.P."/>
            <person name="Cantor M.N."/>
            <person name="Hua S.X."/>
        </authorList>
    </citation>
    <scope>NUCLEOTIDE SEQUENCE [LARGE SCALE GENOMIC DNA]</scope>
    <source>
        <strain evidence="1 2">F 1598</strain>
    </source>
</reference>
<evidence type="ECO:0000313" key="1">
    <source>
        <dbReference type="EMBL" id="KIM91536.1"/>
    </source>
</evidence>
<reference evidence="2" key="2">
    <citation type="submission" date="2015-01" db="EMBL/GenBank/DDBJ databases">
        <title>Evolutionary Origins and Diversification of the Mycorrhizal Mutualists.</title>
        <authorList>
            <consortium name="DOE Joint Genome Institute"/>
            <consortium name="Mycorrhizal Genomics Consortium"/>
            <person name="Kohler A."/>
            <person name="Kuo A."/>
            <person name="Nagy L.G."/>
            <person name="Floudas D."/>
            <person name="Copeland A."/>
            <person name="Barry K.W."/>
            <person name="Cichocki N."/>
            <person name="Veneault-Fourrey C."/>
            <person name="LaButti K."/>
            <person name="Lindquist E.A."/>
            <person name="Lipzen A."/>
            <person name="Lundell T."/>
            <person name="Morin E."/>
            <person name="Murat C."/>
            <person name="Riley R."/>
            <person name="Ohm R."/>
            <person name="Sun H."/>
            <person name="Tunlid A."/>
            <person name="Henrissat B."/>
            <person name="Grigoriev I.V."/>
            <person name="Hibbett D.S."/>
            <person name="Martin F."/>
        </authorList>
    </citation>
    <scope>NUCLEOTIDE SEQUENCE [LARGE SCALE GENOMIC DNA]</scope>
    <source>
        <strain evidence="2">F 1598</strain>
    </source>
</reference>
<dbReference type="HOGENOM" id="CLU_630150_0_0_1"/>
<protein>
    <submittedName>
        <fullName evidence="1">Uncharacterized protein</fullName>
    </submittedName>
</protein>
<keyword evidence="2" id="KW-1185">Reference proteome</keyword>
<evidence type="ECO:0000313" key="2">
    <source>
        <dbReference type="Proteomes" id="UP000054166"/>
    </source>
</evidence>
<gene>
    <name evidence="1" type="ORF">PILCRDRAFT_83737</name>
</gene>
<dbReference type="EMBL" id="KN832971">
    <property type="protein sequence ID" value="KIM91536.1"/>
    <property type="molecule type" value="Genomic_DNA"/>
</dbReference>
<dbReference type="OrthoDB" id="4980495at2759"/>